<dbReference type="RefSeq" id="WP_072699736.1">
    <property type="nucleotide sequence ID" value="NZ_JAFBBL010000001.1"/>
</dbReference>
<keyword evidence="3" id="KW-1185">Reference proteome</keyword>
<dbReference type="InterPro" id="IPR054343">
    <property type="entry name" value="TY-Chap_M"/>
</dbReference>
<sequence>MTEKDHFDEVLDRDWDRFGETLADRIVALAGTESIGISMDTAHGPATYVRIRPKPEGHVEVAVAGADTVTRSVAHADELARHVVSVLRAHRNVVHPIFLHTDDALAEGVLRDRVADTLSRRLGRPAPVDADGDFVLVLDSHAVFVIVDRPAHRVQLWAPLLHSIAERARAADALVDLNRDWPHIKVVLVEDRLVATVDMLGDPFVPRHLNDLLEMLEIFLGTVDARFARRFDGTRYSGEIDPDVIDPDIEETLLDEPPS</sequence>
<dbReference type="STRING" id="1219011.GCA_001895045_01737"/>
<dbReference type="AlphaFoldDB" id="A0A2X4WU56"/>
<evidence type="ECO:0000313" key="3">
    <source>
        <dbReference type="Proteomes" id="UP000249091"/>
    </source>
</evidence>
<name>A0A2X4WU56_9NOCA</name>
<evidence type="ECO:0000259" key="1">
    <source>
        <dbReference type="Pfam" id="PF22551"/>
    </source>
</evidence>
<organism evidence="2 3">
    <name type="scientific">Rhodococcus coprophilus</name>
    <dbReference type="NCBI Taxonomy" id="38310"/>
    <lineage>
        <taxon>Bacteria</taxon>
        <taxon>Bacillati</taxon>
        <taxon>Actinomycetota</taxon>
        <taxon>Actinomycetes</taxon>
        <taxon>Mycobacteriales</taxon>
        <taxon>Nocardiaceae</taxon>
        <taxon>Rhodococcus</taxon>
    </lineage>
</organism>
<feature type="domain" description="TY-Chap central" evidence="1">
    <location>
        <begin position="110"/>
        <end position="236"/>
    </location>
</feature>
<dbReference type="KEGG" id="rcr:NCTC10994_01662"/>
<gene>
    <name evidence="2" type="ORF">NCTC10994_01662</name>
</gene>
<protein>
    <recommendedName>
        <fullName evidence="1">TY-Chap central domain-containing protein</fullName>
    </recommendedName>
</protein>
<proteinExistence type="predicted"/>
<evidence type="ECO:0000313" key="2">
    <source>
        <dbReference type="EMBL" id="SQI30505.1"/>
    </source>
</evidence>
<dbReference type="Proteomes" id="UP000249091">
    <property type="component" value="Chromosome 1"/>
</dbReference>
<dbReference type="Pfam" id="PF22551">
    <property type="entry name" value="TY-Chap1"/>
    <property type="match status" value="1"/>
</dbReference>
<reference evidence="2 3" key="1">
    <citation type="submission" date="2018-06" db="EMBL/GenBank/DDBJ databases">
        <authorList>
            <consortium name="Pathogen Informatics"/>
            <person name="Doyle S."/>
        </authorList>
    </citation>
    <scope>NUCLEOTIDE SEQUENCE [LARGE SCALE GENOMIC DNA]</scope>
    <source>
        <strain evidence="2 3">NCTC10994</strain>
    </source>
</reference>
<accession>A0A2X4WU56</accession>
<dbReference type="EMBL" id="LS483468">
    <property type="protein sequence ID" value="SQI30505.1"/>
    <property type="molecule type" value="Genomic_DNA"/>
</dbReference>